<dbReference type="InterPro" id="IPR029058">
    <property type="entry name" value="AB_hydrolase_fold"/>
</dbReference>
<dbReference type="KEGG" id="cthd:CDO33_19885"/>
<dbReference type="AlphaFoldDB" id="A0A2K2F940"/>
<dbReference type="InterPro" id="IPR008964">
    <property type="entry name" value="Invasin/intimin_cell_adhesion"/>
</dbReference>
<dbReference type="RefSeq" id="WP_103082666.1">
    <property type="nucleotide sequence ID" value="NZ_NIOJ01000052.1"/>
</dbReference>
<feature type="transmembrane region" description="Helical" evidence="1">
    <location>
        <begin position="7"/>
        <end position="28"/>
    </location>
</feature>
<evidence type="ECO:0000313" key="3">
    <source>
        <dbReference type="EMBL" id="PNT96215.1"/>
    </source>
</evidence>
<name>A0A2K2F940_9CLOT</name>
<dbReference type="OrthoDB" id="9765872at2"/>
<organism evidence="3 4">
    <name type="scientific">Clostridium thermosuccinogenes</name>
    <dbReference type="NCBI Taxonomy" id="84032"/>
    <lineage>
        <taxon>Bacteria</taxon>
        <taxon>Bacillati</taxon>
        <taxon>Bacillota</taxon>
        <taxon>Clostridia</taxon>
        <taxon>Eubacteriales</taxon>
        <taxon>Clostridiaceae</taxon>
        <taxon>Clostridium</taxon>
    </lineage>
</organism>
<dbReference type="GO" id="GO:0016788">
    <property type="term" value="F:hydrolase activity, acting on ester bonds"/>
    <property type="evidence" value="ECO:0007669"/>
    <property type="project" value="InterPro"/>
</dbReference>
<dbReference type="SUPFAM" id="SSF53474">
    <property type="entry name" value="alpha/beta-Hydrolases"/>
    <property type="match status" value="1"/>
</dbReference>
<comment type="caution">
    <text evidence="3">The sequence shown here is derived from an EMBL/GenBank/DDBJ whole genome shotgun (WGS) entry which is preliminary data.</text>
</comment>
<gene>
    <name evidence="3" type="ORF">CDQ84_15605</name>
</gene>
<dbReference type="PANTHER" id="PTHR37946">
    <property type="entry name" value="SLL1969 PROTEIN"/>
    <property type="match status" value="1"/>
</dbReference>
<dbReference type="PANTHER" id="PTHR37946:SF1">
    <property type="entry name" value="SLL1969 PROTEIN"/>
    <property type="match status" value="1"/>
</dbReference>
<keyword evidence="1" id="KW-0472">Membrane</keyword>
<reference evidence="3 4" key="1">
    <citation type="submission" date="2017-06" db="EMBL/GenBank/DDBJ databases">
        <title>Investigating the central metabolism of Clostridium thermosuccinogenes.</title>
        <authorList>
            <person name="Koendjbiharie J.G."/>
            <person name="van Kranenburg R."/>
        </authorList>
    </citation>
    <scope>NUCLEOTIDE SEQUENCE [LARGE SCALE GENOMIC DNA]</scope>
    <source>
        <strain evidence="3 4">DSM 5806</strain>
    </source>
</reference>
<dbReference type="SUPFAM" id="SSF49373">
    <property type="entry name" value="Invasin/intimin cell-adhesion fragments"/>
    <property type="match status" value="1"/>
</dbReference>
<dbReference type="Pfam" id="PF07819">
    <property type="entry name" value="PGAP1"/>
    <property type="match status" value="1"/>
</dbReference>
<accession>A0A2K2F940</accession>
<dbReference type="EMBL" id="NIOJ01000052">
    <property type="protein sequence ID" value="PNT96215.1"/>
    <property type="molecule type" value="Genomic_DNA"/>
</dbReference>
<sequence>MLRKFRFWAILSAVCILLAFIMLFANFWNLIKYELSKKSELSLSLSLVNPGIGILTADPENKLILKAEVRDSSGMPVQYARILLTSDNDFGSLYPEDVRTNTFGEAIVTYSPPEYDSKNFSDGYAEAIIRASIDDTDISEAVKVKITRTPVVMIHGYQSNGDIFENLMGYLNSKGYECIPFNYDSIKGIAHGSGELKDFLQQQKLVYLSKGIQVGRFDLIAHSMGGLVARYYTCSREYIKNHDIKKIIFISVPHKGSPIASLGAEYFEGQGILDLIPDNPLFTHILPSMINKGLNNTIQTGNIIAQYDEVVGITNASLDEWGIKTELFNLGKSNITVDDILNGTLVQAPIHKGILSNKKVFEKILFMLENKLPYPKLIRGS</sequence>
<evidence type="ECO:0000313" key="4">
    <source>
        <dbReference type="Proteomes" id="UP000236151"/>
    </source>
</evidence>
<evidence type="ECO:0000259" key="2">
    <source>
        <dbReference type="Pfam" id="PF07819"/>
    </source>
</evidence>
<evidence type="ECO:0000256" key="1">
    <source>
        <dbReference type="SAM" id="Phobius"/>
    </source>
</evidence>
<proteinExistence type="predicted"/>
<dbReference type="Proteomes" id="UP000236151">
    <property type="component" value="Unassembled WGS sequence"/>
</dbReference>
<keyword evidence="1" id="KW-1133">Transmembrane helix</keyword>
<dbReference type="InterPro" id="IPR012908">
    <property type="entry name" value="PGAP1-ab_dom-like"/>
</dbReference>
<protein>
    <recommendedName>
        <fullName evidence="2">GPI inositol-deacylase PGAP1-like alpha/beta domain-containing protein</fullName>
    </recommendedName>
</protein>
<keyword evidence="1" id="KW-0812">Transmembrane</keyword>
<keyword evidence="4" id="KW-1185">Reference proteome</keyword>
<dbReference type="Gene3D" id="3.40.50.1820">
    <property type="entry name" value="alpha/beta hydrolase"/>
    <property type="match status" value="1"/>
</dbReference>
<feature type="domain" description="GPI inositol-deacylase PGAP1-like alpha/beta" evidence="2">
    <location>
        <begin position="214"/>
        <end position="260"/>
    </location>
</feature>